<evidence type="ECO:0000256" key="6">
    <source>
        <dbReference type="SAM" id="Coils"/>
    </source>
</evidence>
<comment type="catalytic activity">
    <reaction evidence="5">
        <text>a 2'-deoxyadenosine in DNA + S-adenosyl-L-methionine = an N(6)-methyl-2'-deoxyadenosine in DNA + S-adenosyl-L-homocysteine + H(+)</text>
        <dbReference type="Rhea" id="RHEA:15197"/>
        <dbReference type="Rhea" id="RHEA-COMP:12418"/>
        <dbReference type="Rhea" id="RHEA-COMP:12419"/>
        <dbReference type="ChEBI" id="CHEBI:15378"/>
        <dbReference type="ChEBI" id="CHEBI:57856"/>
        <dbReference type="ChEBI" id="CHEBI:59789"/>
        <dbReference type="ChEBI" id="CHEBI:90615"/>
        <dbReference type="ChEBI" id="CHEBI:90616"/>
        <dbReference type="EC" id="2.1.1.72"/>
    </reaction>
</comment>
<evidence type="ECO:0000256" key="1">
    <source>
        <dbReference type="ARBA" id="ARBA00011900"/>
    </source>
</evidence>
<evidence type="ECO:0000256" key="4">
    <source>
        <dbReference type="ARBA" id="ARBA00022691"/>
    </source>
</evidence>
<dbReference type="InterPro" id="IPR011639">
    <property type="entry name" value="MethylTrfase_TaqI-like_dom"/>
</dbReference>
<dbReference type="OrthoDB" id="45790at2157"/>
<dbReference type="InterPro" id="IPR050953">
    <property type="entry name" value="N4_N6_ade-DNA_methylase"/>
</dbReference>
<dbReference type="PRINTS" id="PR00507">
    <property type="entry name" value="N12N6MTFRASE"/>
</dbReference>
<dbReference type="PANTHER" id="PTHR33841:SF1">
    <property type="entry name" value="DNA METHYLTRANSFERASE A"/>
    <property type="match status" value="1"/>
</dbReference>
<dbReference type="SUPFAM" id="SSF53335">
    <property type="entry name" value="S-adenosyl-L-methionine-dependent methyltransferases"/>
    <property type="match status" value="1"/>
</dbReference>
<feature type="coiled-coil region" evidence="6">
    <location>
        <begin position="659"/>
        <end position="712"/>
    </location>
</feature>
<feature type="domain" description="Type II methyltransferase M.TaqI-like" evidence="8">
    <location>
        <begin position="584"/>
        <end position="820"/>
    </location>
</feature>
<sequence length="1350" mass="155317">MSIDTPSTDAEIESSSDTPRTGSTTFINTSGGLLTEELVGKVRQRQCGESAVRPETFALPNTEPPEEADIEAEIGNTWNTLRERWDELTMDETLFHMDVSDARNKWILKLFRNLGFEPVFQRENLEAGGIEANLSHKGWPDGEIENYGELEGRTAPIIHTVKPEQKLDQKPENAPRGRKSPHDTLQEFLNASDEHDWAVVTNGLTLRVLRDFYHTYTRGYVEFDLENIFTTRNYGDFRGLYRLCHATRFIDPIVADEEEDDIETPLEQLYQVALSTGVKVGQDLQSNVVSAIETLGTGLLNQEIREFLKEGGEEEAKEYYQEVLLLVYRLLFLMYAEQRGMMASRDSLYTNEYSITNLRRKAENRRSGSDRNTDLWHGLQSTFRLVEKGDDELGVPCYNGMLFDSNRFEWVSEAECFNDDLLDAIEDLTLIEHEGTRQRISYADLGVEEIGSVYESLLEFTPRLASEVIELEDRTITRGKFYLDDRGTERKETGSYYTDPGLVQELIQSSLEPVVEDRMENAVTTPEQEEALLDISVCDPASGSGAFLIAANNFLAQRLARIRSDSDYPPGDKIREARRDVLQHCIYAVDLNPMAVELAKVSLWINSAVEDKPLNFLDHRIKQGNSLVGTNRDLINRGVPADAYETSKGRDWHIGNEIRKRVRQENSELNDNNQQIRLDTQWDDRQEDYVSLAEQLDQLEESEVKNINKKQKIYNDLRESENFQREKLAHDVWTAAFYWPLDGSAEEYPTPNIIEQIRRNPPTPSNSSLSELTGLQAVRERATQLAEKESFFHWKLEFPEVYAAGGFDCIIGNPPWEIVEFEEREFFAVQAPHIADASTQSERRELISELEKTDPELYSEYQSAVNRMESRVRFLKESGRYELTGTGHVNTYSTFTEHALSNINNYGRCGIIVPQGIATDSNTQEFFQHIVEKRRLISLLGFENRSQLFPDVDGRFNFCLLTLSGRKETQEKFELAFYLTEIDQLQDEQRRFNLSKRDIKTINPNTKTCPTFQNREDANLTLNIHRRTDILKKEADGSGNQWDISLERMFHMSNDSGLFETSSTLQQDGFELSGNIFVKDDLKYLPVYEAKYIHQHDHRFATYEGIENAPDEKPRKLSPEKKDVENKRVIPRYWIKEDEYKSQEYEDWHLLLRAITNATNERTVIASLAPSTPTVNSVNHVLGVSAPDGLILSSCLNSYVLDFVARQKVGGTNLSQFIIKQLPVPTPEKANQIQLDNNPIRKAILERAEKLIYTGSDLSSIGSELNNDSDPYQFTEPDGKKREEVRYELEALICHLYGIHSEEFKPLFDSFKQIKQRDQQKYGYYRTRDEIKRRFDDLAPRITYESKSEQ</sequence>
<keyword evidence="4" id="KW-0949">S-adenosyl-L-methionine</keyword>
<dbReference type="Pfam" id="PF07669">
    <property type="entry name" value="Eco57I"/>
    <property type="match status" value="1"/>
</dbReference>
<dbReference type="GO" id="GO:0032259">
    <property type="term" value="P:methylation"/>
    <property type="evidence" value="ECO:0007669"/>
    <property type="project" value="UniProtKB-KW"/>
</dbReference>
<keyword evidence="2 9" id="KW-0489">Methyltransferase</keyword>
<evidence type="ECO:0000259" key="8">
    <source>
        <dbReference type="Pfam" id="PF07669"/>
    </source>
</evidence>
<reference evidence="9 10" key="1">
    <citation type="journal article" date="2011" name="PLoS ONE">
        <title>Haloquadratum walsbyi: limited diversity in a global pond.</title>
        <authorList>
            <person name="Dyall-Smith M."/>
            <person name="Pfeiffer F."/>
            <person name="Klee K."/>
            <person name="Palm P."/>
            <person name="Gross K."/>
            <person name="Schuster S.C."/>
            <person name="Rampp M."/>
            <person name="Oesterhelt D."/>
        </authorList>
    </citation>
    <scope>NUCLEOTIDE SEQUENCE [LARGE SCALE GENOMIC DNA]</scope>
    <source>
        <strain evidence="10">DSM 16854 / JCM 12705 / C23</strain>
        <plasmid evidence="10">Plasmid PL100</plasmid>
    </source>
</reference>
<keyword evidence="9" id="KW-0378">Hydrolase</keyword>
<dbReference type="GO" id="GO:0009007">
    <property type="term" value="F:site-specific DNA-methyltransferase (adenine-specific) activity"/>
    <property type="evidence" value="ECO:0007669"/>
    <property type="project" value="UniProtKB-EC"/>
</dbReference>
<keyword evidence="3 9" id="KW-0808">Transferase</keyword>
<name>G0LNF1_HALWC</name>
<dbReference type="HOGENOM" id="CLU_002881_0_0_2"/>
<feature type="region of interest" description="Disordered" evidence="7">
    <location>
        <begin position="1"/>
        <end position="29"/>
    </location>
</feature>
<keyword evidence="6" id="KW-0175">Coiled coil</keyword>
<dbReference type="PANTHER" id="PTHR33841">
    <property type="entry name" value="DNA METHYLTRANSFERASE YEEA-RELATED"/>
    <property type="match status" value="1"/>
</dbReference>
<gene>
    <name evidence="9" type="ordered locus">Hqrw_5086</name>
</gene>
<evidence type="ECO:0000256" key="2">
    <source>
        <dbReference type="ARBA" id="ARBA00022603"/>
    </source>
</evidence>
<evidence type="ECO:0000256" key="3">
    <source>
        <dbReference type="ARBA" id="ARBA00022679"/>
    </source>
</evidence>
<geneLocation type="plasmid" evidence="9 10">
    <name>PL100</name>
</geneLocation>
<dbReference type="KEGG" id="hwc:Hqrw_5086"/>
<organism evidence="9 10">
    <name type="scientific">Haloquadratum walsbyi (strain DSM 16854 / JCM 12705 / C23)</name>
    <dbReference type="NCBI Taxonomy" id="768065"/>
    <lineage>
        <taxon>Archaea</taxon>
        <taxon>Methanobacteriati</taxon>
        <taxon>Methanobacteriota</taxon>
        <taxon>Stenosarchaea group</taxon>
        <taxon>Halobacteria</taxon>
        <taxon>Halobacteriales</taxon>
        <taxon>Haloferacaceae</taxon>
        <taxon>Haloquadratum</taxon>
    </lineage>
</organism>
<dbReference type="RefSeq" id="WP_014554943.1">
    <property type="nucleotide sequence ID" value="NC_017457.1"/>
</dbReference>
<feature type="region of interest" description="Disordered" evidence="7">
    <location>
        <begin position="162"/>
        <end position="182"/>
    </location>
</feature>
<dbReference type="InterPro" id="IPR029063">
    <property type="entry name" value="SAM-dependent_MTases_sf"/>
</dbReference>
<dbReference type="EMBL" id="FR746100">
    <property type="protein sequence ID" value="CCC41957.1"/>
    <property type="molecule type" value="Genomic_DNA"/>
</dbReference>
<dbReference type="GeneID" id="12445588"/>
<dbReference type="Proteomes" id="UP000007954">
    <property type="component" value="Plasmid PL100"/>
</dbReference>
<dbReference type="GO" id="GO:0006304">
    <property type="term" value="P:DNA modification"/>
    <property type="evidence" value="ECO:0007669"/>
    <property type="project" value="InterPro"/>
</dbReference>
<dbReference type="REBASE" id="36637">
    <property type="entry name" value="HwaC23ORF5086P"/>
</dbReference>
<evidence type="ECO:0000256" key="7">
    <source>
        <dbReference type="SAM" id="MobiDB-lite"/>
    </source>
</evidence>
<evidence type="ECO:0000313" key="10">
    <source>
        <dbReference type="Proteomes" id="UP000007954"/>
    </source>
</evidence>
<accession>G0LNF1</accession>
<dbReference type="Gene3D" id="3.40.50.150">
    <property type="entry name" value="Vaccinia Virus protein VP39"/>
    <property type="match status" value="2"/>
</dbReference>
<dbReference type="EC" id="2.1.1.72" evidence="1"/>
<keyword evidence="9" id="KW-0614">Plasmid</keyword>
<protein>
    <recommendedName>
        <fullName evidence="1">site-specific DNA-methyltransferase (adenine-specific)</fullName>
        <ecNumber evidence="1">2.1.1.72</ecNumber>
    </recommendedName>
</protein>
<proteinExistence type="predicted"/>
<dbReference type="GO" id="GO:0016787">
    <property type="term" value="F:hydrolase activity"/>
    <property type="evidence" value="ECO:0007669"/>
    <property type="project" value="UniProtKB-KW"/>
</dbReference>
<evidence type="ECO:0000313" key="9">
    <source>
        <dbReference type="EMBL" id="CCC41957.1"/>
    </source>
</evidence>
<evidence type="ECO:0000256" key="5">
    <source>
        <dbReference type="ARBA" id="ARBA00047942"/>
    </source>
</evidence>